<comment type="similarity">
    <text evidence="2">Belongs to the bile acid:sodium symporter (BASS) (TC 2.A.28) family.</text>
</comment>
<keyword evidence="4" id="KW-0769">Symport</keyword>
<dbReference type="GO" id="GO:0016020">
    <property type="term" value="C:membrane"/>
    <property type="evidence" value="ECO:0007669"/>
    <property type="project" value="UniProtKB-SubCell"/>
</dbReference>
<dbReference type="InterPro" id="IPR002657">
    <property type="entry name" value="BilAc:Na_symport/Acr3"/>
</dbReference>
<dbReference type="HOGENOM" id="CLU_034788_7_0_1"/>
<reference evidence="11" key="1">
    <citation type="submission" date="2012-12" db="EMBL/GenBank/DDBJ databases">
        <authorList>
            <person name="Hellsten U."/>
            <person name="Grimwood J."/>
            <person name="Chapman J.A."/>
            <person name="Shapiro H."/>
            <person name="Aerts A."/>
            <person name="Otillar R.P."/>
            <person name="Terry A.Y."/>
            <person name="Boore J.L."/>
            <person name="Simakov O."/>
            <person name="Marletaz F."/>
            <person name="Cho S.-J."/>
            <person name="Edsinger-Gonzales E."/>
            <person name="Havlak P."/>
            <person name="Kuo D.-H."/>
            <person name="Larsson T."/>
            <person name="Lv J."/>
            <person name="Arendt D."/>
            <person name="Savage R."/>
            <person name="Osoegawa K."/>
            <person name="de Jong P."/>
            <person name="Lindberg D.R."/>
            <person name="Seaver E.C."/>
            <person name="Weisblat D.A."/>
            <person name="Putnam N.H."/>
            <person name="Grigoriev I.V."/>
            <person name="Rokhsar D.S."/>
        </authorList>
    </citation>
    <scope>NUCLEOTIDE SEQUENCE</scope>
    <source>
        <strain evidence="11">I ESC-2004</strain>
    </source>
</reference>
<dbReference type="PANTHER" id="PTHR10361">
    <property type="entry name" value="SODIUM-BILE ACID COTRANSPORTER"/>
    <property type="match status" value="1"/>
</dbReference>
<evidence type="ECO:0000313" key="9">
    <source>
        <dbReference type="EMBL" id="ELU03670.1"/>
    </source>
</evidence>
<evidence type="ECO:0000256" key="6">
    <source>
        <dbReference type="ARBA" id="ARBA00023136"/>
    </source>
</evidence>
<evidence type="ECO:0000256" key="4">
    <source>
        <dbReference type="ARBA" id="ARBA00022847"/>
    </source>
</evidence>
<feature type="transmembrane region" description="Helical" evidence="8">
    <location>
        <begin position="12"/>
        <end position="30"/>
    </location>
</feature>
<feature type="transmembrane region" description="Helical" evidence="8">
    <location>
        <begin position="70"/>
        <end position="90"/>
    </location>
</feature>
<dbReference type="EMBL" id="KB302988">
    <property type="protein sequence ID" value="ELU03670.1"/>
    <property type="molecule type" value="Genomic_DNA"/>
</dbReference>
<dbReference type="EMBL" id="AMQN01008374">
    <property type="status" value="NOT_ANNOTATED_CDS"/>
    <property type="molecule type" value="Genomic_DNA"/>
</dbReference>
<keyword evidence="4" id="KW-0813">Transport</keyword>
<dbReference type="InterPro" id="IPR004710">
    <property type="entry name" value="Bilac:Na_transpt"/>
</dbReference>
<sequence length="318" mass="35000">MPEILKKVNDVIIPCIICTLMLCMACGVSAKDLKQLARRPFPVFIGIVSQFVVMPVCAFGYAHALSLSPLHSISLVVVSSCPGGAISNIFTHWTRGDLPLSILMTLVSTVLAMGFMPLNMFLYLRQWTDENVRIPFIQNALIILMTWIPVFIGLFIRHKSVKVATWIANLGGAVNMLFVVIAVLLQNFMSPNFFHMSPSSWIAGSTLPLIGFCVGLLTSSAACLGMPQRRTVAFETGIQNVGVAMTLISLSFDLGVASILSQIPIVFTVGQLSVGFLVTFLHRISFWFMDKKQKSNEQLDKPKDGQLLSQKEQTEESL</sequence>
<dbReference type="GO" id="GO:0008508">
    <property type="term" value="F:bile acid:sodium symporter activity"/>
    <property type="evidence" value="ECO:0007669"/>
    <property type="project" value="TreeGrafter"/>
</dbReference>
<feature type="region of interest" description="Disordered" evidence="7">
    <location>
        <begin position="296"/>
        <end position="318"/>
    </location>
</feature>
<protein>
    <recommendedName>
        <fullName evidence="12">Solute carrier family 10 member 6</fullName>
    </recommendedName>
</protein>
<name>R7UBC7_CAPTE</name>
<feature type="transmembrane region" description="Helical" evidence="8">
    <location>
        <begin position="265"/>
        <end position="284"/>
    </location>
</feature>
<comment type="subcellular location">
    <subcellularLocation>
        <location evidence="1">Membrane</location>
        <topology evidence="1">Multi-pass membrane protein</topology>
    </subcellularLocation>
</comment>
<feature type="transmembrane region" description="Helical" evidence="8">
    <location>
        <begin position="163"/>
        <end position="185"/>
    </location>
</feature>
<evidence type="ECO:0000313" key="10">
    <source>
        <dbReference type="EnsemblMetazoa" id="CapteP177993"/>
    </source>
</evidence>
<reference evidence="10" key="3">
    <citation type="submission" date="2015-06" db="UniProtKB">
        <authorList>
            <consortium name="EnsemblMetazoa"/>
        </authorList>
    </citation>
    <scope>IDENTIFICATION</scope>
</reference>
<dbReference type="Gene3D" id="1.20.1530.20">
    <property type="match status" value="1"/>
</dbReference>
<evidence type="ECO:0000256" key="1">
    <source>
        <dbReference type="ARBA" id="ARBA00004141"/>
    </source>
</evidence>
<feature type="transmembrane region" description="Helical" evidence="8">
    <location>
        <begin position="102"/>
        <end position="124"/>
    </location>
</feature>
<evidence type="ECO:0000313" key="11">
    <source>
        <dbReference type="Proteomes" id="UP000014760"/>
    </source>
</evidence>
<accession>R7UBC7</accession>
<dbReference type="AlphaFoldDB" id="R7UBC7"/>
<keyword evidence="3 8" id="KW-0812">Transmembrane</keyword>
<dbReference type="Pfam" id="PF01758">
    <property type="entry name" value="SBF"/>
    <property type="match status" value="1"/>
</dbReference>
<keyword evidence="11" id="KW-1185">Reference proteome</keyword>
<feature type="transmembrane region" description="Helical" evidence="8">
    <location>
        <begin position="42"/>
        <end position="64"/>
    </location>
</feature>
<dbReference type="OrthoDB" id="203097at2759"/>
<gene>
    <name evidence="9" type="ORF">CAPTEDRAFT_177993</name>
</gene>
<dbReference type="EMBL" id="AMQN01008373">
    <property type="status" value="NOT_ANNOTATED_CDS"/>
    <property type="molecule type" value="Genomic_DNA"/>
</dbReference>
<evidence type="ECO:0000256" key="3">
    <source>
        <dbReference type="ARBA" id="ARBA00022692"/>
    </source>
</evidence>
<reference evidence="9 11" key="2">
    <citation type="journal article" date="2013" name="Nature">
        <title>Insights into bilaterian evolution from three spiralian genomes.</title>
        <authorList>
            <person name="Simakov O."/>
            <person name="Marletaz F."/>
            <person name="Cho S.J."/>
            <person name="Edsinger-Gonzales E."/>
            <person name="Havlak P."/>
            <person name="Hellsten U."/>
            <person name="Kuo D.H."/>
            <person name="Larsson T."/>
            <person name="Lv J."/>
            <person name="Arendt D."/>
            <person name="Savage R."/>
            <person name="Osoegawa K."/>
            <person name="de Jong P."/>
            <person name="Grimwood J."/>
            <person name="Chapman J.A."/>
            <person name="Shapiro H."/>
            <person name="Aerts A."/>
            <person name="Otillar R.P."/>
            <person name="Terry A.Y."/>
            <person name="Boore J.L."/>
            <person name="Grigoriev I.V."/>
            <person name="Lindberg D.R."/>
            <person name="Seaver E.C."/>
            <person name="Weisblat D.A."/>
            <person name="Putnam N.H."/>
            <person name="Rokhsar D.S."/>
        </authorList>
    </citation>
    <scope>NUCLEOTIDE SEQUENCE</scope>
    <source>
        <strain evidence="9 11">I ESC-2004</strain>
    </source>
</reference>
<dbReference type="InterPro" id="IPR038770">
    <property type="entry name" value="Na+/solute_symporter_sf"/>
</dbReference>
<evidence type="ECO:0000256" key="2">
    <source>
        <dbReference type="ARBA" id="ARBA00006528"/>
    </source>
</evidence>
<feature type="transmembrane region" description="Helical" evidence="8">
    <location>
        <begin position="136"/>
        <end position="156"/>
    </location>
</feature>
<evidence type="ECO:0000256" key="5">
    <source>
        <dbReference type="ARBA" id="ARBA00022989"/>
    </source>
</evidence>
<dbReference type="EnsemblMetazoa" id="CapteT177993">
    <property type="protein sequence ID" value="CapteP177993"/>
    <property type="gene ID" value="CapteG177993"/>
</dbReference>
<feature type="transmembrane region" description="Helical" evidence="8">
    <location>
        <begin position="205"/>
        <end position="226"/>
    </location>
</feature>
<evidence type="ECO:0008006" key="12">
    <source>
        <dbReference type="Google" id="ProtNLM"/>
    </source>
</evidence>
<keyword evidence="6 8" id="KW-0472">Membrane</keyword>
<keyword evidence="5 8" id="KW-1133">Transmembrane helix</keyword>
<feature type="transmembrane region" description="Helical" evidence="8">
    <location>
        <begin position="238"/>
        <end position="259"/>
    </location>
</feature>
<organism evidence="9">
    <name type="scientific">Capitella teleta</name>
    <name type="common">Polychaete worm</name>
    <dbReference type="NCBI Taxonomy" id="283909"/>
    <lineage>
        <taxon>Eukaryota</taxon>
        <taxon>Metazoa</taxon>
        <taxon>Spiralia</taxon>
        <taxon>Lophotrochozoa</taxon>
        <taxon>Annelida</taxon>
        <taxon>Polychaeta</taxon>
        <taxon>Sedentaria</taxon>
        <taxon>Scolecida</taxon>
        <taxon>Capitellidae</taxon>
        <taxon>Capitella</taxon>
    </lineage>
</organism>
<evidence type="ECO:0000256" key="7">
    <source>
        <dbReference type="SAM" id="MobiDB-lite"/>
    </source>
</evidence>
<dbReference type="PANTHER" id="PTHR10361:SF28">
    <property type="entry name" value="P3 PROTEIN-RELATED"/>
    <property type="match status" value="1"/>
</dbReference>
<evidence type="ECO:0000256" key="8">
    <source>
        <dbReference type="SAM" id="Phobius"/>
    </source>
</evidence>
<proteinExistence type="inferred from homology"/>
<dbReference type="Proteomes" id="UP000014760">
    <property type="component" value="Unassembled WGS sequence"/>
</dbReference>
<dbReference type="OMA" id="MPKQVLY"/>